<keyword evidence="7" id="KW-1185">Reference proteome</keyword>
<dbReference type="InterPro" id="IPR001714">
    <property type="entry name" value="Pept_M24_MAP"/>
</dbReference>
<reference evidence="6 7" key="1">
    <citation type="submission" date="2018-10" db="EMBL/GenBank/DDBJ databases">
        <title>Natrarchaeobius chitinivorans gen. nov., sp. nov., and Natrarchaeobius haloalkaliphilus sp. nov., alkaliphilic, chitin-utilizing haloarchaea from hypersaline alkaline lakes.</title>
        <authorList>
            <person name="Sorokin D.Y."/>
            <person name="Elcheninov A.G."/>
            <person name="Kostrikina N.A."/>
            <person name="Bale N.J."/>
            <person name="Sinninghe Damste J.S."/>
            <person name="Khijniak T.V."/>
            <person name="Kublanov I.V."/>
            <person name="Toshchakov S.V."/>
        </authorList>
    </citation>
    <scope>NUCLEOTIDE SEQUENCE [LARGE SCALE GENOMIC DNA]</scope>
    <source>
        <strain evidence="6 7">AArcht7</strain>
    </source>
</reference>
<dbReference type="EMBL" id="REFZ01000008">
    <property type="protein sequence ID" value="RQG99631.1"/>
    <property type="molecule type" value="Genomic_DNA"/>
</dbReference>
<dbReference type="Pfam" id="PF00557">
    <property type="entry name" value="Peptidase_M24"/>
    <property type="match status" value="1"/>
</dbReference>
<dbReference type="CDD" id="cd01092">
    <property type="entry name" value="APP-like"/>
    <property type="match status" value="1"/>
</dbReference>
<dbReference type="GO" id="GO:0046872">
    <property type="term" value="F:metal ion binding"/>
    <property type="evidence" value="ECO:0007669"/>
    <property type="project" value="UniProtKB-KW"/>
</dbReference>
<dbReference type="Proteomes" id="UP000281431">
    <property type="component" value="Unassembled WGS sequence"/>
</dbReference>
<keyword evidence="1" id="KW-0479">Metal-binding</keyword>
<sequence length="371" mass="40663">MTDAAIEARLERAREALAASGADALVCFPSTNMYYLSGFEDEPMERHLLLFVTSDADLFVAPEMYDHQIRDASPIDDVRTWGDDEDPTHLLEAVGGELDLDGGRILADDRMWAMFTHDLRATFPDATFGLASEVLEDLRLRKDEAELEALSEAARISDDVSEAIRRLGSEAIGMTETELAAEIDDRLAAAGGEGVSFETVVGSGPNGARPHHRHGDREIGAGDPVVLDFGTRIGGYPGDQTRTVVFDGEPSAEFEAVHETVLEAHNVAVDAVEPGVEAREIDRAAREVIEERGYGEQFVHRTGHGVGLDVHEPPYITSENDRELEPGMVFSVEPGVYLEGEFGVRIEDLVVVTEDGYERLNDSPRTWTPLE</sequence>
<dbReference type="OrthoDB" id="1346at2157"/>
<dbReference type="PANTHER" id="PTHR46112:SF3">
    <property type="entry name" value="AMINOPEPTIDASE YPDF"/>
    <property type="match status" value="1"/>
</dbReference>
<gene>
    <name evidence="6" type="ORF">EA472_13290</name>
</gene>
<dbReference type="InterPro" id="IPR001131">
    <property type="entry name" value="Peptidase_M24B_aminopep-P_CS"/>
</dbReference>
<name>A0A3N6MTI0_NATCH</name>
<feature type="domain" description="Creatinase N-terminal" evidence="5">
    <location>
        <begin position="9"/>
        <end position="140"/>
    </location>
</feature>
<evidence type="ECO:0000259" key="5">
    <source>
        <dbReference type="Pfam" id="PF01321"/>
    </source>
</evidence>
<evidence type="ECO:0000256" key="1">
    <source>
        <dbReference type="ARBA" id="ARBA00022723"/>
    </source>
</evidence>
<dbReference type="GO" id="GO:0004177">
    <property type="term" value="F:aminopeptidase activity"/>
    <property type="evidence" value="ECO:0007669"/>
    <property type="project" value="UniProtKB-KW"/>
</dbReference>
<dbReference type="SUPFAM" id="SSF53092">
    <property type="entry name" value="Creatinase/prolidase N-terminal domain"/>
    <property type="match status" value="1"/>
</dbReference>
<keyword evidence="6" id="KW-0031">Aminopeptidase</keyword>
<dbReference type="PANTHER" id="PTHR46112">
    <property type="entry name" value="AMINOPEPTIDASE"/>
    <property type="match status" value="1"/>
</dbReference>
<dbReference type="PRINTS" id="PR00599">
    <property type="entry name" value="MAPEPTIDASE"/>
</dbReference>
<dbReference type="AlphaFoldDB" id="A0A3N6MTI0"/>
<evidence type="ECO:0000313" key="6">
    <source>
        <dbReference type="EMBL" id="RQG99631.1"/>
    </source>
</evidence>
<evidence type="ECO:0000256" key="3">
    <source>
        <dbReference type="SAM" id="MobiDB-lite"/>
    </source>
</evidence>
<feature type="domain" description="Peptidase M24" evidence="4">
    <location>
        <begin position="149"/>
        <end position="354"/>
    </location>
</feature>
<feature type="region of interest" description="Disordered" evidence="3">
    <location>
        <begin position="202"/>
        <end position="221"/>
    </location>
</feature>
<dbReference type="InterPro" id="IPR000994">
    <property type="entry name" value="Pept_M24"/>
</dbReference>
<dbReference type="InterPro" id="IPR000587">
    <property type="entry name" value="Creatinase_N"/>
</dbReference>
<dbReference type="PROSITE" id="PS00491">
    <property type="entry name" value="PROLINE_PEPTIDASE"/>
    <property type="match status" value="1"/>
</dbReference>
<evidence type="ECO:0000313" key="7">
    <source>
        <dbReference type="Proteomes" id="UP000281431"/>
    </source>
</evidence>
<dbReference type="Pfam" id="PF01321">
    <property type="entry name" value="Creatinase_N"/>
    <property type="match status" value="1"/>
</dbReference>
<dbReference type="Gene3D" id="3.90.230.10">
    <property type="entry name" value="Creatinase/methionine aminopeptidase superfamily"/>
    <property type="match status" value="1"/>
</dbReference>
<dbReference type="InterPro" id="IPR050659">
    <property type="entry name" value="Peptidase_M24B"/>
</dbReference>
<dbReference type="InterPro" id="IPR036005">
    <property type="entry name" value="Creatinase/aminopeptidase-like"/>
</dbReference>
<comment type="caution">
    <text evidence="6">The sequence shown here is derived from an EMBL/GenBank/DDBJ whole genome shotgun (WGS) entry which is preliminary data.</text>
</comment>
<dbReference type="InterPro" id="IPR029149">
    <property type="entry name" value="Creatin/AminoP/Spt16_N"/>
</dbReference>
<protein>
    <submittedName>
        <fullName evidence="6">Aminopeptidase P family protein</fullName>
    </submittedName>
</protein>
<evidence type="ECO:0000256" key="2">
    <source>
        <dbReference type="ARBA" id="ARBA00022801"/>
    </source>
</evidence>
<dbReference type="Gene3D" id="3.40.350.10">
    <property type="entry name" value="Creatinase/prolidase N-terminal domain"/>
    <property type="match status" value="1"/>
</dbReference>
<proteinExistence type="predicted"/>
<dbReference type="SUPFAM" id="SSF55920">
    <property type="entry name" value="Creatinase/aminopeptidase"/>
    <property type="match status" value="1"/>
</dbReference>
<organism evidence="6 7">
    <name type="scientific">Natrarchaeobius chitinivorans</name>
    <dbReference type="NCBI Taxonomy" id="1679083"/>
    <lineage>
        <taxon>Archaea</taxon>
        <taxon>Methanobacteriati</taxon>
        <taxon>Methanobacteriota</taxon>
        <taxon>Stenosarchaea group</taxon>
        <taxon>Halobacteria</taxon>
        <taxon>Halobacteriales</taxon>
        <taxon>Natrialbaceae</taxon>
        <taxon>Natrarchaeobius</taxon>
    </lineage>
</organism>
<accession>A0A3N6MTI0</accession>
<keyword evidence="6" id="KW-0645">Protease</keyword>
<keyword evidence="2" id="KW-0378">Hydrolase</keyword>
<evidence type="ECO:0000259" key="4">
    <source>
        <dbReference type="Pfam" id="PF00557"/>
    </source>
</evidence>